<dbReference type="Proteomes" id="UP000229307">
    <property type="component" value="Unassembled WGS sequence"/>
</dbReference>
<dbReference type="SUPFAM" id="SSF74650">
    <property type="entry name" value="Galactose mutarotase-like"/>
    <property type="match status" value="1"/>
</dbReference>
<dbReference type="Gene3D" id="3.20.110.10">
    <property type="entry name" value="Glycoside hydrolase 38, N terminal domain"/>
    <property type="match status" value="1"/>
</dbReference>
<dbReference type="SUPFAM" id="SSF88713">
    <property type="entry name" value="Glycoside hydrolase/deacetylase"/>
    <property type="match status" value="1"/>
</dbReference>
<dbReference type="InterPro" id="IPR011013">
    <property type="entry name" value="Gal_mutarotase_sf_dom"/>
</dbReference>
<protein>
    <recommendedName>
        <fullName evidence="5">Glycoside hydrolase family 38 N-terminal domain-containing protein</fullName>
    </recommendedName>
</protein>
<dbReference type="AlphaFoldDB" id="A0A2M7S5U0"/>
<dbReference type="GO" id="GO:0004559">
    <property type="term" value="F:alpha-mannosidase activity"/>
    <property type="evidence" value="ECO:0007669"/>
    <property type="project" value="InterPro"/>
</dbReference>
<dbReference type="Gene3D" id="2.70.98.30">
    <property type="entry name" value="Golgi alpha-mannosidase II, domain 4"/>
    <property type="match status" value="1"/>
</dbReference>
<evidence type="ECO:0000313" key="4">
    <source>
        <dbReference type="Proteomes" id="UP000229307"/>
    </source>
</evidence>
<proteinExistence type="predicted"/>
<dbReference type="InterPro" id="IPR027291">
    <property type="entry name" value="Glyco_hydro_38_N_sf"/>
</dbReference>
<evidence type="ECO:0008006" key="5">
    <source>
        <dbReference type="Google" id="ProtNLM"/>
    </source>
</evidence>
<gene>
    <name evidence="3" type="ORF">COY52_10705</name>
</gene>
<dbReference type="PANTHER" id="PTHR46017">
    <property type="entry name" value="ALPHA-MANNOSIDASE 2C1"/>
    <property type="match status" value="1"/>
</dbReference>
<dbReference type="InterPro" id="IPR041147">
    <property type="entry name" value="GH38_C"/>
</dbReference>
<comment type="caution">
    <text evidence="3">The sequence shown here is derived from an EMBL/GenBank/DDBJ whole genome shotgun (WGS) entry which is preliminary data.</text>
</comment>
<feature type="domain" description="Glycoside hydrolase family 38 N-terminal" evidence="1">
    <location>
        <begin position="4"/>
        <end position="262"/>
    </location>
</feature>
<dbReference type="InterPro" id="IPR013780">
    <property type="entry name" value="Glyco_hydro_b"/>
</dbReference>
<name>A0A2M7S5U0_9BACT</name>
<dbReference type="GO" id="GO:0009313">
    <property type="term" value="P:oligosaccharide catabolic process"/>
    <property type="evidence" value="ECO:0007669"/>
    <property type="project" value="TreeGrafter"/>
</dbReference>
<dbReference type="PANTHER" id="PTHR46017:SF1">
    <property type="entry name" value="ALPHA-MANNOSIDASE 2C1"/>
    <property type="match status" value="1"/>
</dbReference>
<evidence type="ECO:0000259" key="2">
    <source>
        <dbReference type="Pfam" id="PF17677"/>
    </source>
</evidence>
<dbReference type="Pfam" id="PF17677">
    <property type="entry name" value="Glyco_hydro38C2"/>
    <property type="match status" value="1"/>
</dbReference>
<dbReference type="InterPro" id="IPR011330">
    <property type="entry name" value="Glyco_hydro/deAcase_b/a-brl"/>
</dbReference>
<dbReference type="EMBL" id="PFMR01000293">
    <property type="protein sequence ID" value="PIZ14915.1"/>
    <property type="molecule type" value="Genomic_DNA"/>
</dbReference>
<dbReference type="GO" id="GO:0030246">
    <property type="term" value="F:carbohydrate binding"/>
    <property type="evidence" value="ECO:0007669"/>
    <property type="project" value="InterPro"/>
</dbReference>
<dbReference type="Pfam" id="PF01074">
    <property type="entry name" value="Glyco_hydro_38N"/>
    <property type="match status" value="1"/>
</dbReference>
<evidence type="ECO:0000259" key="1">
    <source>
        <dbReference type="Pfam" id="PF01074"/>
    </source>
</evidence>
<dbReference type="Gene3D" id="2.60.40.1180">
    <property type="entry name" value="Golgi alpha-mannosidase II"/>
    <property type="match status" value="1"/>
</dbReference>
<dbReference type="InterPro" id="IPR000602">
    <property type="entry name" value="Glyco_hydro_38_N"/>
</dbReference>
<evidence type="ECO:0000313" key="3">
    <source>
        <dbReference type="EMBL" id="PIZ14915.1"/>
    </source>
</evidence>
<feature type="domain" description="Glycosyl hydrolases family 38 C-terminal" evidence="2">
    <location>
        <begin position="760"/>
        <end position="820"/>
    </location>
</feature>
<accession>A0A2M7S5U0</accession>
<sequence length="834" mass="94460">MVKQIYVVPYCHPDWAWTFNREWHEKRYVLVAEEALDAIKKHPQFRWYMDPYVTQAETILRRRPQLYKELRKRIAEGKIAVCGSFTNLRPTMTGEETQVRDLQYGRKIYKELFPEADLSVYAGTVDVSVGHPQVPQLLALAGYKYLRFWRPYVALTRKRVPLEFYWKGFDGSKILCSRGTYGGLCSAENLAEELNNMAERDNDLRPVSIAWVSQGTDDCRPLRTPYSDKPLPLLELMEELNSKEGVKVNFATPPQYFREIEKHMSEIPEVNGSLDPCDVCYNVGWGGANGLFALRQENEINLTTLETWNTIRDINNIKNIRDIGDIEDIEDMWKTHLLSCAHATQWLFEDDFNKLYNKALNVKLETSETIEAVLSSLARLIRLPETAQAVVFNSLPFEREECVRMLLTFPDSCAEFSLADAKGRDIPFQVLDKNENSSRSYEFDVAAKVKIPACGYNAVSAAKPGLKPAMRGEGATVEFNGSDPVCIKAGGKEYRAESDSSFADLKLYRVDTAKGALHAGPITSVERVKWGIAKTTADGDLFSVYRSEGSAGPHPVTREITVYKDKPVIDINVEVKWGAEDGFLALEFPLLFKGKIFGDTPFAVEEKDIEKEPFLAEGESCWENIERQRKGLFYAKSFISQSDGEGSVSYLNYDASHYYFLPGGDSIGNILINSVTKLEGWERFVNKAMRAEGTHRFASRLIFHKGDWRSAHIARVSQAFARKPGIIAAEGSTRCPPQEPAGSFLSLEPSNLIMTGFYREGKNFILRFYETGGRKTKARIKLPFTAKKAVKIDLQGKIITILKHGKTLKLEVRPWEIVSLSLRGRPGRPRQSER</sequence>
<reference evidence="4" key="1">
    <citation type="submission" date="2017-09" db="EMBL/GenBank/DDBJ databases">
        <title>Depth-based differentiation of microbial function through sediment-hosted aquifers and enrichment of novel symbionts in the deep terrestrial subsurface.</title>
        <authorList>
            <person name="Probst A.J."/>
            <person name="Ladd B."/>
            <person name="Jarett J.K."/>
            <person name="Geller-Mcgrath D.E."/>
            <person name="Sieber C.M.K."/>
            <person name="Emerson J.B."/>
            <person name="Anantharaman K."/>
            <person name="Thomas B.C."/>
            <person name="Malmstrom R."/>
            <person name="Stieglmeier M."/>
            <person name="Klingl A."/>
            <person name="Woyke T."/>
            <person name="Ryan C.M."/>
            <person name="Banfield J.F."/>
        </authorList>
    </citation>
    <scope>NUCLEOTIDE SEQUENCE [LARGE SCALE GENOMIC DNA]</scope>
</reference>
<organism evidence="3 4">
    <name type="scientific">Candidatus Desantisbacteria bacterium CG_4_10_14_0_8_um_filter_48_22</name>
    <dbReference type="NCBI Taxonomy" id="1974543"/>
    <lineage>
        <taxon>Bacteria</taxon>
        <taxon>Candidatus Desantisiibacteriota</taxon>
    </lineage>
</organism>
<dbReference type="GO" id="GO:0006013">
    <property type="term" value="P:mannose metabolic process"/>
    <property type="evidence" value="ECO:0007669"/>
    <property type="project" value="InterPro"/>
</dbReference>